<keyword evidence="4 13" id="KW-0963">Cytoplasm</keyword>
<dbReference type="PANTHER" id="PTHR10890:SF3">
    <property type="entry name" value="CYSTEINE--TRNA LIGASE, CYTOPLASMIC"/>
    <property type="match status" value="1"/>
</dbReference>
<feature type="binding site" evidence="13">
    <location>
        <position position="237"/>
    </location>
    <ligand>
        <name>Zn(2+)</name>
        <dbReference type="ChEBI" id="CHEBI:29105"/>
    </ligand>
</feature>
<dbReference type="Pfam" id="PF23493">
    <property type="entry name" value="CysS_C"/>
    <property type="match status" value="1"/>
</dbReference>
<feature type="short sequence motif" description="'HIGH' region" evidence="13">
    <location>
        <begin position="29"/>
        <end position="39"/>
    </location>
</feature>
<proteinExistence type="inferred from homology"/>
<evidence type="ECO:0000256" key="8">
    <source>
        <dbReference type="ARBA" id="ARBA00022833"/>
    </source>
</evidence>
<comment type="similarity">
    <text evidence="2 13">Belongs to the class-I aminoacyl-tRNA synthetase family.</text>
</comment>
<dbReference type="CDD" id="cd00672">
    <property type="entry name" value="CysRS_core"/>
    <property type="match status" value="1"/>
</dbReference>
<keyword evidence="10 13" id="KW-0648">Protein biosynthesis</keyword>
<dbReference type="AlphaFoldDB" id="A0A926DIG3"/>
<evidence type="ECO:0000256" key="13">
    <source>
        <dbReference type="HAMAP-Rule" id="MF_00041"/>
    </source>
</evidence>
<dbReference type="NCBIfam" id="TIGR00435">
    <property type="entry name" value="cysS"/>
    <property type="match status" value="1"/>
</dbReference>
<feature type="short sequence motif" description="'KMSKS' region" evidence="13">
    <location>
        <begin position="265"/>
        <end position="269"/>
    </location>
</feature>
<evidence type="ECO:0000256" key="5">
    <source>
        <dbReference type="ARBA" id="ARBA00022598"/>
    </source>
</evidence>
<evidence type="ECO:0000256" key="6">
    <source>
        <dbReference type="ARBA" id="ARBA00022723"/>
    </source>
</evidence>
<dbReference type="SMART" id="SM00840">
    <property type="entry name" value="DALR_2"/>
    <property type="match status" value="1"/>
</dbReference>
<dbReference type="GO" id="GO:0005524">
    <property type="term" value="F:ATP binding"/>
    <property type="evidence" value="ECO:0007669"/>
    <property type="project" value="UniProtKB-UniRule"/>
</dbReference>
<dbReference type="SUPFAM" id="SSF47323">
    <property type="entry name" value="Anticodon-binding domain of a subclass of class I aminoacyl-tRNA synthetases"/>
    <property type="match status" value="1"/>
</dbReference>
<keyword evidence="8 13" id="KW-0862">Zinc</keyword>
<dbReference type="InterPro" id="IPR015273">
    <property type="entry name" value="Cys-tRNA-synt_Ia_DALR"/>
</dbReference>
<evidence type="ECO:0000256" key="1">
    <source>
        <dbReference type="ARBA" id="ARBA00004496"/>
    </source>
</evidence>
<dbReference type="GO" id="GO:0005829">
    <property type="term" value="C:cytosol"/>
    <property type="evidence" value="ECO:0007669"/>
    <property type="project" value="TreeGrafter"/>
</dbReference>
<dbReference type="Gene3D" id="3.40.50.620">
    <property type="entry name" value="HUPs"/>
    <property type="match status" value="1"/>
</dbReference>
<gene>
    <name evidence="13" type="primary">cysS</name>
    <name evidence="15" type="ORF">H8693_02830</name>
</gene>
<dbReference type="FunFam" id="3.40.50.620:FF:000009">
    <property type="entry name" value="Cysteine--tRNA ligase"/>
    <property type="match status" value="1"/>
</dbReference>
<evidence type="ECO:0000256" key="7">
    <source>
        <dbReference type="ARBA" id="ARBA00022741"/>
    </source>
</evidence>
<evidence type="ECO:0000256" key="2">
    <source>
        <dbReference type="ARBA" id="ARBA00005594"/>
    </source>
</evidence>
<dbReference type="PRINTS" id="PR00983">
    <property type="entry name" value="TRNASYNTHCYS"/>
</dbReference>
<reference evidence="15" key="1">
    <citation type="submission" date="2020-08" db="EMBL/GenBank/DDBJ databases">
        <title>Genome public.</title>
        <authorList>
            <person name="Liu C."/>
            <person name="Sun Q."/>
        </authorList>
    </citation>
    <scope>NUCLEOTIDE SEQUENCE</scope>
    <source>
        <strain evidence="15">NSJ-63</strain>
    </source>
</reference>
<dbReference type="GO" id="GO:0004817">
    <property type="term" value="F:cysteine-tRNA ligase activity"/>
    <property type="evidence" value="ECO:0007669"/>
    <property type="project" value="UniProtKB-UniRule"/>
</dbReference>
<evidence type="ECO:0000313" key="16">
    <source>
        <dbReference type="Proteomes" id="UP000617951"/>
    </source>
</evidence>
<feature type="binding site" evidence="13">
    <location>
        <position position="208"/>
    </location>
    <ligand>
        <name>Zn(2+)</name>
        <dbReference type="ChEBI" id="CHEBI:29105"/>
    </ligand>
</feature>
<dbReference type="RefSeq" id="WP_249279702.1">
    <property type="nucleotide sequence ID" value="NZ_JACRSS010000001.1"/>
</dbReference>
<comment type="caution">
    <text evidence="15">The sequence shown here is derived from an EMBL/GenBank/DDBJ whole genome shotgun (WGS) entry which is preliminary data.</text>
</comment>
<evidence type="ECO:0000256" key="4">
    <source>
        <dbReference type="ARBA" id="ARBA00022490"/>
    </source>
</evidence>
<dbReference type="Pfam" id="PF09190">
    <property type="entry name" value="DALR_2"/>
    <property type="match status" value="1"/>
</dbReference>
<feature type="binding site" evidence="13">
    <location>
        <position position="233"/>
    </location>
    <ligand>
        <name>Zn(2+)</name>
        <dbReference type="ChEBI" id="CHEBI:29105"/>
    </ligand>
</feature>
<evidence type="ECO:0000256" key="11">
    <source>
        <dbReference type="ARBA" id="ARBA00023146"/>
    </source>
</evidence>
<feature type="binding site" evidence="13">
    <location>
        <position position="27"/>
    </location>
    <ligand>
        <name>Zn(2+)</name>
        <dbReference type="ChEBI" id="CHEBI:29105"/>
    </ligand>
</feature>
<evidence type="ECO:0000313" key="15">
    <source>
        <dbReference type="EMBL" id="MBC8537869.1"/>
    </source>
</evidence>
<keyword evidence="7 13" id="KW-0547">Nucleotide-binding</keyword>
<organism evidence="15 16">
    <name type="scientific">Guopingia tenuis</name>
    <dbReference type="NCBI Taxonomy" id="2763656"/>
    <lineage>
        <taxon>Bacteria</taxon>
        <taxon>Bacillati</taxon>
        <taxon>Bacillota</taxon>
        <taxon>Clostridia</taxon>
        <taxon>Christensenellales</taxon>
        <taxon>Christensenellaceae</taxon>
        <taxon>Guopingia</taxon>
    </lineage>
</organism>
<evidence type="ECO:0000256" key="3">
    <source>
        <dbReference type="ARBA" id="ARBA00011245"/>
    </source>
</evidence>
<dbReference type="InterPro" id="IPR056411">
    <property type="entry name" value="CysS_C"/>
</dbReference>
<dbReference type="Proteomes" id="UP000617951">
    <property type="component" value="Unassembled WGS sequence"/>
</dbReference>
<dbReference type="SUPFAM" id="SSF52374">
    <property type="entry name" value="Nucleotidylyl transferase"/>
    <property type="match status" value="1"/>
</dbReference>
<dbReference type="PANTHER" id="PTHR10890">
    <property type="entry name" value="CYSTEINYL-TRNA SYNTHETASE"/>
    <property type="match status" value="1"/>
</dbReference>
<dbReference type="EC" id="6.1.1.16" evidence="13"/>
<dbReference type="Pfam" id="PF01406">
    <property type="entry name" value="tRNA-synt_1e"/>
    <property type="match status" value="1"/>
</dbReference>
<comment type="subcellular location">
    <subcellularLocation>
        <location evidence="1 13">Cytoplasm</location>
    </subcellularLocation>
</comment>
<dbReference type="GO" id="GO:0006423">
    <property type="term" value="P:cysteinyl-tRNA aminoacylation"/>
    <property type="evidence" value="ECO:0007669"/>
    <property type="project" value="UniProtKB-UniRule"/>
</dbReference>
<protein>
    <recommendedName>
        <fullName evidence="13">Cysteine--tRNA ligase</fullName>
        <ecNumber evidence="13">6.1.1.16</ecNumber>
    </recommendedName>
    <alternativeName>
        <fullName evidence="13">Cysteinyl-tRNA synthetase</fullName>
        <shortName evidence="13">CysRS</shortName>
    </alternativeName>
</protein>
<keyword evidence="5 13" id="KW-0436">Ligase</keyword>
<evidence type="ECO:0000256" key="10">
    <source>
        <dbReference type="ARBA" id="ARBA00022917"/>
    </source>
</evidence>
<feature type="binding site" evidence="13">
    <location>
        <position position="268"/>
    </location>
    <ligand>
        <name>ATP</name>
        <dbReference type="ChEBI" id="CHEBI:30616"/>
    </ligand>
</feature>
<keyword evidence="16" id="KW-1185">Reference proteome</keyword>
<feature type="domain" description="Cysteinyl-tRNA synthetase class Ia DALR" evidence="14">
    <location>
        <begin position="348"/>
        <end position="411"/>
    </location>
</feature>
<dbReference type="InterPro" id="IPR015803">
    <property type="entry name" value="Cys-tRNA-ligase"/>
</dbReference>
<keyword evidence="9 13" id="KW-0067">ATP-binding</keyword>
<comment type="cofactor">
    <cofactor evidence="13">
        <name>Zn(2+)</name>
        <dbReference type="ChEBI" id="CHEBI:29105"/>
    </cofactor>
    <text evidence="13">Binds 1 zinc ion per subunit.</text>
</comment>
<accession>A0A926DIG3</accession>
<name>A0A926DIG3_9FIRM</name>
<dbReference type="HAMAP" id="MF_00041">
    <property type="entry name" value="Cys_tRNA_synth"/>
    <property type="match status" value="1"/>
</dbReference>
<dbReference type="InterPro" id="IPR032678">
    <property type="entry name" value="tRNA-synt_1_cat_dom"/>
</dbReference>
<dbReference type="InterPro" id="IPR014729">
    <property type="entry name" value="Rossmann-like_a/b/a_fold"/>
</dbReference>
<dbReference type="Gene3D" id="1.20.120.1910">
    <property type="entry name" value="Cysteine-tRNA ligase, C-terminal anti-codon recognition domain"/>
    <property type="match status" value="1"/>
</dbReference>
<evidence type="ECO:0000256" key="9">
    <source>
        <dbReference type="ARBA" id="ARBA00022840"/>
    </source>
</evidence>
<evidence type="ECO:0000259" key="14">
    <source>
        <dbReference type="SMART" id="SM00840"/>
    </source>
</evidence>
<dbReference type="EMBL" id="JACRSS010000001">
    <property type="protein sequence ID" value="MBC8537869.1"/>
    <property type="molecule type" value="Genomic_DNA"/>
</dbReference>
<dbReference type="GO" id="GO:0008270">
    <property type="term" value="F:zinc ion binding"/>
    <property type="evidence" value="ECO:0007669"/>
    <property type="project" value="UniProtKB-UniRule"/>
</dbReference>
<keyword evidence="11 13" id="KW-0030">Aminoacyl-tRNA synthetase</keyword>
<comment type="catalytic activity">
    <reaction evidence="12 13">
        <text>tRNA(Cys) + L-cysteine + ATP = L-cysteinyl-tRNA(Cys) + AMP + diphosphate</text>
        <dbReference type="Rhea" id="RHEA:17773"/>
        <dbReference type="Rhea" id="RHEA-COMP:9661"/>
        <dbReference type="Rhea" id="RHEA-COMP:9679"/>
        <dbReference type="ChEBI" id="CHEBI:30616"/>
        <dbReference type="ChEBI" id="CHEBI:33019"/>
        <dbReference type="ChEBI" id="CHEBI:35235"/>
        <dbReference type="ChEBI" id="CHEBI:78442"/>
        <dbReference type="ChEBI" id="CHEBI:78517"/>
        <dbReference type="ChEBI" id="CHEBI:456215"/>
        <dbReference type="EC" id="6.1.1.16"/>
    </reaction>
</comment>
<evidence type="ECO:0000256" key="12">
    <source>
        <dbReference type="ARBA" id="ARBA00047398"/>
    </source>
</evidence>
<dbReference type="InterPro" id="IPR009080">
    <property type="entry name" value="tRNAsynth_Ia_anticodon-bd"/>
</dbReference>
<keyword evidence="6 13" id="KW-0479">Metal-binding</keyword>
<dbReference type="InterPro" id="IPR024909">
    <property type="entry name" value="Cys-tRNA/MSH_ligase"/>
</dbReference>
<sequence>MKIFNSMTRKKEEFVPVHPGEARIYACGPTVYNYFHIGNARPFIVFDTLRRYLEYRGYKVTFVQNFTDIDDKMIKAANEQGITVKQLGEHFIEEYFKDAKGLNIRPATVHPKATEHIEDIIRLISRLIEEGHAYVAENGDVYYDTESFKDYGKLSGQDLDDLEMGARIEVNDVKKNPMDFALWKAKKPGEPAWESPFSEGRPGWHIECSAMSQKYLGDTFDIHGGGQDLKFPHHENEIAQSEGATGKTFANYWMHNGYINIDNRKMSKSLGNFFTVRDISKEFDLLAVRLFMLSSHYRNPINFSRDLIVQAEAALSRIANCRENLRFVAEAGKSEAKKELDLESFRQRFIDAMDDDLNTADAIGVIFDLVKELNTAFSQGGDAAQAKEGLGMLDELLGVLGFIKEEREEEIPSEIQALAEERAEARKAKDWTRADAIRDQLKEAGYELKDTPEGVKITRV</sequence>
<comment type="subunit">
    <text evidence="3 13">Monomer.</text>
</comment>